<evidence type="ECO:0000313" key="2">
    <source>
        <dbReference type="Proteomes" id="UP000290365"/>
    </source>
</evidence>
<sequence>MSEEKPSQRHRILKAIRQAWNVEEEVGYDAPFTTLSWTEWLELQIQMQLCLVRFQRCIAQRQIRQALLIVWEMRDLIELLQAEGSAWIDTDKM</sequence>
<name>A0A4P6JJ26_KTERU</name>
<dbReference type="EMBL" id="CP035758">
    <property type="protein sequence ID" value="QBD75089.1"/>
    <property type="molecule type" value="Genomic_DNA"/>
</dbReference>
<accession>A0A4P6JJ26</accession>
<protein>
    <submittedName>
        <fullName evidence="1">Uncharacterized protein</fullName>
    </submittedName>
</protein>
<evidence type="ECO:0000313" key="1">
    <source>
        <dbReference type="EMBL" id="QBD75089.1"/>
    </source>
</evidence>
<dbReference type="Proteomes" id="UP000290365">
    <property type="component" value="Chromosome"/>
</dbReference>
<keyword evidence="2" id="KW-1185">Reference proteome</keyword>
<proteinExistence type="predicted"/>
<organism evidence="1 2">
    <name type="scientific">Ktedonosporobacter rubrisoli</name>
    <dbReference type="NCBI Taxonomy" id="2509675"/>
    <lineage>
        <taxon>Bacteria</taxon>
        <taxon>Bacillati</taxon>
        <taxon>Chloroflexota</taxon>
        <taxon>Ktedonobacteria</taxon>
        <taxon>Ktedonobacterales</taxon>
        <taxon>Ktedonosporobacteraceae</taxon>
        <taxon>Ktedonosporobacter</taxon>
    </lineage>
</organism>
<reference evidence="1 2" key="1">
    <citation type="submission" date="2019-01" db="EMBL/GenBank/DDBJ databases">
        <title>Ktedonosporobacter rubrisoli SCAWS-G2.</title>
        <authorList>
            <person name="Huang Y."/>
            <person name="Yan B."/>
        </authorList>
    </citation>
    <scope>NUCLEOTIDE SEQUENCE [LARGE SCALE GENOMIC DNA]</scope>
    <source>
        <strain evidence="1 2">SCAWS-G2</strain>
    </source>
</reference>
<dbReference type="RefSeq" id="WP_129885688.1">
    <property type="nucleotide sequence ID" value="NZ_CP035758.1"/>
</dbReference>
<dbReference type="KEGG" id="kbs:EPA93_03400"/>
<dbReference type="AlphaFoldDB" id="A0A4P6JJ26"/>
<gene>
    <name evidence="1" type="ORF">EPA93_03400</name>
</gene>